<organism evidence="1 2">
    <name type="scientific">Lasallia pustulata</name>
    <dbReference type="NCBI Taxonomy" id="136370"/>
    <lineage>
        <taxon>Eukaryota</taxon>
        <taxon>Fungi</taxon>
        <taxon>Dikarya</taxon>
        <taxon>Ascomycota</taxon>
        <taxon>Pezizomycotina</taxon>
        <taxon>Lecanoromycetes</taxon>
        <taxon>OSLEUM clade</taxon>
        <taxon>Umbilicariomycetidae</taxon>
        <taxon>Umbilicariales</taxon>
        <taxon>Umbilicariaceae</taxon>
        <taxon>Lasallia</taxon>
    </lineage>
</organism>
<name>A0A5M8PRB0_9LECA</name>
<gene>
    <name evidence="1" type="ORF">FRX48_04872</name>
</gene>
<dbReference type="OrthoDB" id="7464126at2759"/>
<evidence type="ECO:0000313" key="1">
    <source>
        <dbReference type="EMBL" id="KAA6411592.1"/>
    </source>
</evidence>
<evidence type="ECO:0000313" key="2">
    <source>
        <dbReference type="Proteomes" id="UP000324767"/>
    </source>
</evidence>
<dbReference type="AlphaFoldDB" id="A0A5M8PRB0"/>
<protein>
    <submittedName>
        <fullName evidence="1">Nacht domain</fullName>
    </submittedName>
</protein>
<reference evidence="1 2" key="1">
    <citation type="submission" date="2019-09" db="EMBL/GenBank/DDBJ databases">
        <title>The hologenome of the rock-dwelling lichen Lasallia pustulata.</title>
        <authorList>
            <person name="Greshake Tzovaras B."/>
            <person name="Segers F."/>
            <person name="Bicker A."/>
            <person name="Dal Grande F."/>
            <person name="Otte J."/>
            <person name="Hankeln T."/>
            <person name="Schmitt I."/>
            <person name="Ebersberger I."/>
        </authorList>
    </citation>
    <scope>NUCLEOTIDE SEQUENCE [LARGE SCALE GENOMIC DNA]</scope>
    <source>
        <strain evidence="1">A1-1</strain>
    </source>
</reference>
<comment type="caution">
    <text evidence="1">The sequence shown here is derived from an EMBL/GenBank/DDBJ whole genome shotgun (WGS) entry which is preliminary data.</text>
</comment>
<accession>A0A5M8PRB0</accession>
<proteinExistence type="predicted"/>
<dbReference type="EMBL" id="VXIT01000007">
    <property type="protein sequence ID" value="KAA6411592.1"/>
    <property type="molecule type" value="Genomic_DNA"/>
</dbReference>
<sequence>MDLGNGLHCPHNTLTMEDSSGIAVDPWLLARDRYLEDLSDDEKALFENATIENIFYSASAAQKRHEADSKTRLAARKLKPFVAALEQYGKALDIYANASSTIMCPLWGSIRVLLQLAGAFEKYFGKLLDMFSRIGDVLPQFQVYAR</sequence>
<dbReference type="Proteomes" id="UP000324767">
    <property type="component" value="Unassembled WGS sequence"/>
</dbReference>